<accession>A0A0B5A041</accession>
<dbReference type="KEGG" id="vg:26622508"/>
<keyword evidence="2" id="KW-1185">Reference proteome</keyword>
<dbReference type="OrthoDB" id="22070at10239"/>
<name>A0A0B5A041_9CAUD</name>
<reference evidence="2" key="1">
    <citation type="submission" date="2014-11" db="EMBL/GenBank/DDBJ databases">
        <authorList>
            <person name="Beims H."/>
            <person name="Wittmann J."/>
            <person name="Bunk B."/>
            <person name="Sproer C."/>
            <person name="Rohde C."/>
            <person name="Rohde M."/>
            <person name="von der Ohe W."/>
            <person name="Steinert M."/>
        </authorList>
    </citation>
    <scope>NUCLEOTIDE SEQUENCE [LARGE SCALE GENOMIC DNA]</scope>
</reference>
<dbReference type="Proteomes" id="UP000031725">
    <property type="component" value="Segment"/>
</dbReference>
<dbReference type="GeneID" id="26622508"/>
<gene>
    <name evidence="1" type="ORF">HB_00035</name>
</gene>
<reference evidence="1 2" key="2">
    <citation type="journal article" date="2015" name="Appl. Environ. Microbiol.">
        <title>Paenibacillus larvae-Directed Bacteriophage HB10c2 and Its Application in American Foulbrood-Affected Honey Bee Larvae.</title>
        <authorList>
            <person name="Beims H."/>
            <person name="Wittmann J."/>
            <person name="Bunk B."/>
            <person name="Sproer C."/>
            <person name="Rohde C."/>
            <person name="Gunther G."/>
            <person name="Rohde M."/>
            <person name="von der Ohe W."/>
            <person name="Steinert M."/>
        </authorList>
    </citation>
    <scope>NUCLEOTIDE SEQUENCE [LARGE SCALE GENOMIC DNA]</scope>
</reference>
<dbReference type="RefSeq" id="YP_009195225.1">
    <property type="nucleotide sequence ID" value="NC_028758.1"/>
</dbReference>
<sequence>MFWRRDSMNKEMAILKNPREPRIPARNEEDKKACEEMVLTIMNMFEAAGYTYDQAYLTLEAVNDSLLFSSRFVSVKNRSEELKDIKYTR</sequence>
<proteinExistence type="predicted"/>
<evidence type="ECO:0000313" key="1">
    <source>
        <dbReference type="EMBL" id="AJD83047.1"/>
    </source>
</evidence>
<organism evidence="1 2">
    <name type="scientific">Paenibacillus phage HB10c2</name>
    <dbReference type="NCBI Taxonomy" id="1589749"/>
    <lineage>
        <taxon>Viruses</taxon>
        <taxon>Duplodnaviria</taxon>
        <taxon>Heunggongvirae</taxon>
        <taxon>Uroviricota</taxon>
        <taxon>Caudoviricetes</taxon>
        <taxon>Fernvirus</taxon>
        <taxon>Fernvirus Hb10c2</taxon>
    </lineage>
</organism>
<evidence type="ECO:0000313" key="2">
    <source>
        <dbReference type="Proteomes" id="UP000031725"/>
    </source>
</evidence>
<protein>
    <submittedName>
        <fullName evidence="1">Uncharacterized protein</fullName>
    </submittedName>
</protein>
<dbReference type="EMBL" id="KP202972">
    <property type="protein sequence ID" value="AJD83047.1"/>
    <property type="molecule type" value="Genomic_DNA"/>
</dbReference>